<dbReference type="SUPFAM" id="SSF88697">
    <property type="entry name" value="PUA domain-like"/>
    <property type="match status" value="1"/>
</dbReference>
<evidence type="ECO:0000313" key="14">
    <source>
        <dbReference type="Proteomes" id="UP000483362"/>
    </source>
</evidence>
<feature type="domain" description="Ribosomal RNA small subunit methyltransferase E methyltransferase" evidence="11">
    <location>
        <begin position="74"/>
        <end position="230"/>
    </location>
</feature>
<feature type="domain" description="Ribosomal RNA small subunit methyltransferase E PUA-like" evidence="12">
    <location>
        <begin position="15"/>
        <end position="61"/>
    </location>
</feature>
<dbReference type="Gene3D" id="2.40.240.20">
    <property type="entry name" value="Hypothetical PUA domain-like, domain 1"/>
    <property type="match status" value="1"/>
</dbReference>
<evidence type="ECO:0000313" key="13">
    <source>
        <dbReference type="EMBL" id="MSS17988.1"/>
    </source>
</evidence>
<gene>
    <name evidence="13" type="ORF">FYJ29_09500</name>
</gene>
<keyword evidence="3 10" id="KW-0963">Cytoplasm</keyword>
<dbReference type="GO" id="GO:0070475">
    <property type="term" value="P:rRNA base methylation"/>
    <property type="evidence" value="ECO:0007669"/>
    <property type="project" value="TreeGrafter"/>
</dbReference>
<dbReference type="InterPro" id="IPR029026">
    <property type="entry name" value="tRNA_m1G_MTases_N"/>
</dbReference>
<protein>
    <recommendedName>
        <fullName evidence="10">Ribosomal RNA small subunit methyltransferase E</fullName>
        <ecNumber evidence="10">2.1.1.193</ecNumber>
    </recommendedName>
</protein>
<dbReference type="InterPro" id="IPR029028">
    <property type="entry name" value="Alpha/beta_knot_MTases"/>
</dbReference>
<dbReference type="NCBIfam" id="TIGR00046">
    <property type="entry name" value="RsmE family RNA methyltransferase"/>
    <property type="match status" value="1"/>
</dbReference>
<dbReference type="InterPro" id="IPR006700">
    <property type="entry name" value="RsmE"/>
</dbReference>
<dbReference type="InterPro" id="IPR015947">
    <property type="entry name" value="PUA-like_sf"/>
</dbReference>
<dbReference type="EC" id="2.1.1.193" evidence="10"/>
<evidence type="ECO:0000256" key="6">
    <source>
        <dbReference type="ARBA" id="ARBA00022679"/>
    </source>
</evidence>
<dbReference type="InterPro" id="IPR046887">
    <property type="entry name" value="RsmE_PUA-like"/>
</dbReference>
<evidence type="ECO:0000256" key="10">
    <source>
        <dbReference type="PIRNR" id="PIRNR015601"/>
    </source>
</evidence>
<evidence type="ECO:0000256" key="9">
    <source>
        <dbReference type="ARBA" id="ARBA00047944"/>
    </source>
</evidence>
<evidence type="ECO:0000256" key="5">
    <source>
        <dbReference type="ARBA" id="ARBA00022603"/>
    </source>
</evidence>
<comment type="caution">
    <text evidence="13">The sequence shown here is derived from an EMBL/GenBank/DDBJ whole genome shotgun (WGS) entry which is preliminary data.</text>
</comment>
<dbReference type="Gene3D" id="3.40.1280.10">
    <property type="match status" value="1"/>
</dbReference>
<dbReference type="NCBIfam" id="NF008702">
    <property type="entry name" value="PRK11713.6-1"/>
    <property type="match status" value="1"/>
</dbReference>
<evidence type="ECO:0000256" key="8">
    <source>
        <dbReference type="ARBA" id="ARBA00025699"/>
    </source>
</evidence>
<dbReference type="PIRSF" id="PIRSF015601">
    <property type="entry name" value="MTase_slr0722"/>
    <property type="match status" value="1"/>
</dbReference>
<evidence type="ECO:0000256" key="4">
    <source>
        <dbReference type="ARBA" id="ARBA00022552"/>
    </source>
</evidence>
<comment type="subcellular location">
    <subcellularLocation>
        <location evidence="1 10">Cytoplasm</location>
    </subcellularLocation>
</comment>
<evidence type="ECO:0000256" key="1">
    <source>
        <dbReference type="ARBA" id="ARBA00004496"/>
    </source>
</evidence>
<dbReference type="CDD" id="cd18084">
    <property type="entry name" value="RsmE-like"/>
    <property type="match status" value="1"/>
</dbReference>
<dbReference type="Pfam" id="PF04452">
    <property type="entry name" value="Methyltrans_RNA"/>
    <property type="match status" value="1"/>
</dbReference>
<dbReference type="Pfam" id="PF20260">
    <property type="entry name" value="PUA_4"/>
    <property type="match status" value="1"/>
</dbReference>
<keyword evidence="14" id="KW-1185">Reference proteome</keyword>
<keyword evidence="6 10" id="KW-0808">Transferase</keyword>
<dbReference type="GO" id="GO:0070042">
    <property type="term" value="F:rRNA (uridine-N3-)-methyltransferase activity"/>
    <property type="evidence" value="ECO:0007669"/>
    <property type="project" value="TreeGrafter"/>
</dbReference>
<dbReference type="PANTHER" id="PTHR30027:SF3">
    <property type="entry name" value="16S RRNA (URACIL(1498)-N(3))-METHYLTRANSFERASE"/>
    <property type="match status" value="1"/>
</dbReference>
<dbReference type="SUPFAM" id="SSF75217">
    <property type="entry name" value="alpha/beta knot"/>
    <property type="match status" value="1"/>
</dbReference>
<dbReference type="InterPro" id="IPR046886">
    <property type="entry name" value="RsmE_MTase_dom"/>
</dbReference>
<evidence type="ECO:0000256" key="7">
    <source>
        <dbReference type="ARBA" id="ARBA00022691"/>
    </source>
</evidence>
<evidence type="ECO:0000259" key="12">
    <source>
        <dbReference type="Pfam" id="PF20260"/>
    </source>
</evidence>
<comment type="similarity">
    <text evidence="2 10">Belongs to the RNA methyltransferase RsmE family.</text>
</comment>
<organism evidence="13 14">
    <name type="scientific">Sodaliphilus pleomorphus</name>
    <dbReference type="NCBI Taxonomy" id="2606626"/>
    <lineage>
        <taxon>Bacteria</taxon>
        <taxon>Pseudomonadati</taxon>
        <taxon>Bacteroidota</taxon>
        <taxon>Bacteroidia</taxon>
        <taxon>Bacteroidales</taxon>
        <taxon>Muribaculaceae</taxon>
        <taxon>Sodaliphilus</taxon>
    </lineage>
</organism>
<keyword evidence="7 10" id="KW-0949">S-adenosyl-L-methionine</keyword>
<comment type="catalytic activity">
    <reaction evidence="9 10">
        <text>uridine(1498) in 16S rRNA + S-adenosyl-L-methionine = N(3)-methyluridine(1498) in 16S rRNA + S-adenosyl-L-homocysteine + H(+)</text>
        <dbReference type="Rhea" id="RHEA:42920"/>
        <dbReference type="Rhea" id="RHEA-COMP:10283"/>
        <dbReference type="Rhea" id="RHEA-COMP:10284"/>
        <dbReference type="ChEBI" id="CHEBI:15378"/>
        <dbReference type="ChEBI" id="CHEBI:57856"/>
        <dbReference type="ChEBI" id="CHEBI:59789"/>
        <dbReference type="ChEBI" id="CHEBI:65315"/>
        <dbReference type="ChEBI" id="CHEBI:74502"/>
        <dbReference type="EC" id="2.1.1.193"/>
    </reaction>
</comment>
<keyword evidence="4 10" id="KW-0698">rRNA processing</keyword>
<sequence>MHRFYHPDIEHMQALPEEESKHCVRVLRLVEGDEIEVVDGRGNLYRCRIVMAHPKRCCLEIVATQHVPPHWGHKIVIAVAPPKNIDRIEDMADRVTEMGVDRIVPLLCNNSERKVLKTERLRKILVAAMKQSLKATLPVLDEMTPLGTLLAEPFAGDKYIAYIDPSLPREQRKDFAREYVPGHNTMIVIGPEGDFSPAEIEAALKAGFTPVSLGQSRLRTETAAMWAVAACHAIDQREKLIKQH</sequence>
<dbReference type="PANTHER" id="PTHR30027">
    <property type="entry name" value="RIBOSOMAL RNA SMALL SUBUNIT METHYLTRANSFERASE E"/>
    <property type="match status" value="1"/>
</dbReference>
<dbReference type="GO" id="GO:0005737">
    <property type="term" value="C:cytoplasm"/>
    <property type="evidence" value="ECO:0007669"/>
    <property type="project" value="UniProtKB-SubCell"/>
</dbReference>
<reference evidence="13 14" key="1">
    <citation type="submission" date="2019-08" db="EMBL/GenBank/DDBJ databases">
        <title>In-depth cultivation of the pig gut microbiome towards novel bacterial diversity and tailored functional studies.</title>
        <authorList>
            <person name="Wylensek D."/>
            <person name="Hitch T.C.A."/>
            <person name="Clavel T."/>
        </authorList>
    </citation>
    <scope>NUCLEOTIDE SEQUENCE [LARGE SCALE GENOMIC DNA]</scope>
    <source>
        <strain evidence="13 14">Oil-RF-744-WCA-WT-10</strain>
    </source>
</reference>
<evidence type="ECO:0000256" key="2">
    <source>
        <dbReference type="ARBA" id="ARBA00005528"/>
    </source>
</evidence>
<evidence type="ECO:0000256" key="3">
    <source>
        <dbReference type="ARBA" id="ARBA00022490"/>
    </source>
</evidence>
<keyword evidence="5 10" id="KW-0489">Methyltransferase</keyword>
<dbReference type="AlphaFoldDB" id="A0A6L5XEU0"/>
<accession>A0A6L5XEU0</accession>
<dbReference type="EMBL" id="VULT01000014">
    <property type="protein sequence ID" value="MSS17988.1"/>
    <property type="molecule type" value="Genomic_DNA"/>
</dbReference>
<dbReference type="Proteomes" id="UP000483362">
    <property type="component" value="Unassembled WGS sequence"/>
</dbReference>
<proteinExistence type="inferred from homology"/>
<name>A0A6L5XEU0_9BACT</name>
<comment type="function">
    <text evidence="8 10">Specifically methylates the N3 position of the uracil ring of uridine 1498 (m3U1498) in 16S rRNA. Acts on the fully assembled 30S ribosomal subunit.</text>
</comment>
<dbReference type="RefSeq" id="WP_154328492.1">
    <property type="nucleotide sequence ID" value="NZ_CP045696.1"/>
</dbReference>
<evidence type="ECO:0000259" key="11">
    <source>
        <dbReference type="Pfam" id="PF04452"/>
    </source>
</evidence>